<sequence>MGIQVNASIQGHQINPFDTALVMSWVNQKVSSNGGRDEYAWASVADFVFYRKTVGHML</sequence>
<dbReference type="HOGENOM" id="CLU_2978679_0_0_1"/>
<gene>
    <name evidence="1" type="ORF">M378DRAFT_166670</name>
</gene>
<dbReference type="EMBL" id="KN818281">
    <property type="protein sequence ID" value="KIL61699.1"/>
    <property type="molecule type" value="Genomic_DNA"/>
</dbReference>
<evidence type="ECO:0000313" key="2">
    <source>
        <dbReference type="Proteomes" id="UP000054549"/>
    </source>
</evidence>
<evidence type="ECO:0000313" key="1">
    <source>
        <dbReference type="EMBL" id="KIL61699.1"/>
    </source>
</evidence>
<dbReference type="AlphaFoldDB" id="A0A0C2T550"/>
<keyword evidence="2" id="KW-1185">Reference proteome</keyword>
<protein>
    <submittedName>
        <fullName evidence="1">Uncharacterized protein</fullName>
    </submittedName>
</protein>
<organism evidence="1 2">
    <name type="scientific">Amanita muscaria (strain Koide BX008)</name>
    <dbReference type="NCBI Taxonomy" id="946122"/>
    <lineage>
        <taxon>Eukaryota</taxon>
        <taxon>Fungi</taxon>
        <taxon>Dikarya</taxon>
        <taxon>Basidiomycota</taxon>
        <taxon>Agaricomycotina</taxon>
        <taxon>Agaricomycetes</taxon>
        <taxon>Agaricomycetidae</taxon>
        <taxon>Agaricales</taxon>
        <taxon>Pluteineae</taxon>
        <taxon>Amanitaceae</taxon>
        <taxon>Amanita</taxon>
    </lineage>
</organism>
<proteinExistence type="predicted"/>
<reference evidence="1 2" key="1">
    <citation type="submission" date="2014-04" db="EMBL/GenBank/DDBJ databases">
        <title>Evolutionary Origins and Diversification of the Mycorrhizal Mutualists.</title>
        <authorList>
            <consortium name="DOE Joint Genome Institute"/>
            <consortium name="Mycorrhizal Genomics Consortium"/>
            <person name="Kohler A."/>
            <person name="Kuo A."/>
            <person name="Nagy L.G."/>
            <person name="Floudas D."/>
            <person name="Copeland A."/>
            <person name="Barry K.W."/>
            <person name="Cichocki N."/>
            <person name="Veneault-Fourrey C."/>
            <person name="LaButti K."/>
            <person name="Lindquist E.A."/>
            <person name="Lipzen A."/>
            <person name="Lundell T."/>
            <person name="Morin E."/>
            <person name="Murat C."/>
            <person name="Riley R."/>
            <person name="Ohm R."/>
            <person name="Sun H."/>
            <person name="Tunlid A."/>
            <person name="Henrissat B."/>
            <person name="Grigoriev I.V."/>
            <person name="Hibbett D.S."/>
            <person name="Martin F."/>
        </authorList>
    </citation>
    <scope>NUCLEOTIDE SEQUENCE [LARGE SCALE GENOMIC DNA]</scope>
    <source>
        <strain evidence="1 2">Koide BX008</strain>
    </source>
</reference>
<dbReference type="Proteomes" id="UP000054549">
    <property type="component" value="Unassembled WGS sequence"/>
</dbReference>
<accession>A0A0C2T550</accession>
<name>A0A0C2T550_AMAMK</name>
<dbReference type="InParanoid" id="A0A0C2T550"/>